<accession>A0ABW2XKI4</accession>
<evidence type="ECO:0000256" key="6">
    <source>
        <dbReference type="ARBA" id="ARBA00023316"/>
    </source>
</evidence>
<dbReference type="SUPFAM" id="SSF141523">
    <property type="entry name" value="L,D-transpeptidase catalytic domain-like"/>
    <property type="match status" value="1"/>
</dbReference>
<gene>
    <name evidence="10" type="ORF">ACFQZM_20370</name>
</gene>
<evidence type="ECO:0000256" key="5">
    <source>
        <dbReference type="ARBA" id="ARBA00023315"/>
    </source>
</evidence>
<dbReference type="Gene3D" id="2.60.40.3780">
    <property type="match status" value="1"/>
</dbReference>
<dbReference type="Proteomes" id="UP001597063">
    <property type="component" value="Unassembled WGS sequence"/>
</dbReference>
<keyword evidence="2" id="KW-0808">Transferase</keyword>
<dbReference type="InterPro" id="IPR005490">
    <property type="entry name" value="LD_TPept_cat_dom"/>
</dbReference>
<keyword evidence="4 7" id="KW-0573">Peptidoglycan synthesis</keyword>
<keyword evidence="6 7" id="KW-0961">Cell wall biogenesis/degradation</keyword>
<evidence type="ECO:0000256" key="2">
    <source>
        <dbReference type="ARBA" id="ARBA00022679"/>
    </source>
</evidence>
<evidence type="ECO:0000259" key="9">
    <source>
        <dbReference type="PROSITE" id="PS52029"/>
    </source>
</evidence>
<evidence type="ECO:0000313" key="11">
    <source>
        <dbReference type="Proteomes" id="UP001597063"/>
    </source>
</evidence>
<comment type="pathway">
    <text evidence="1 7">Cell wall biogenesis; peptidoglycan biosynthesis.</text>
</comment>
<dbReference type="Gene3D" id="2.40.440.10">
    <property type="entry name" value="L,D-transpeptidase catalytic domain-like"/>
    <property type="match status" value="1"/>
</dbReference>
<feature type="compositionally biased region" description="Polar residues" evidence="8">
    <location>
        <begin position="390"/>
        <end position="401"/>
    </location>
</feature>
<evidence type="ECO:0000256" key="7">
    <source>
        <dbReference type="PROSITE-ProRule" id="PRU01373"/>
    </source>
</evidence>
<protein>
    <submittedName>
        <fullName evidence="10">Ig-like domain-containing protein</fullName>
    </submittedName>
</protein>
<dbReference type="CDD" id="cd13432">
    <property type="entry name" value="LDT_IgD_like_2"/>
    <property type="match status" value="1"/>
</dbReference>
<evidence type="ECO:0000256" key="8">
    <source>
        <dbReference type="SAM" id="MobiDB-lite"/>
    </source>
</evidence>
<reference evidence="11" key="1">
    <citation type="journal article" date="2019" name="Int. J. Syst. Evol. Microbiol.">
        <title>The Global Catalogue of Microorganisms (GCM) 10K type strain sequencing project: providing services to taxonomists for standard genome sequencing and annotation.</title>
        <authorList>
            <consortium name="The Broad Institute Genomics Platform"/>
            <consortium name="The Broad Institute Genome Sequencing Center for Infectious Disease"/>
            <person name="Wu L."/>
            <person name="Ma J."/>
        </authorList>
    </citation>
    <scope>NUCLEOTIDE SEQUENCE [LARGE SCALE GENOMIC DNA]</scope>
    <source>
        <strain evidence="11">JCM 9371</strain>
    </source>
</reference>
<comment type="caution">
    <text evidence="10">The sequence shown here is derived from an EMBL/GenBank/DDBJ whole genome shotgun (WGS) entry which is preliminary data.</text>
</comment>
<dbReference type="CDD" id="cd16913">
    <property type="entry name" value="YkuD_like"/>
    <property type="match status" value="1"/>
</dbReference>
<dbReference type="Pfam" id="PF03734">
    <property type="entry name" value="YkuD"/>
    <property type="match status" value="1"/>
</dbReference>
<dbReference type="Gene3D" id="2.60.40.3710">
    <property type="match status" value="1"/>
</dbReference>
<dbReference type="InterPro" id="IPR041280">
    <property type="entry name" value="Big_10"/>
</dbReference>
<dbReference type="EMBL" id="JBHTGP010000011">
    <property type="protein sequence ID" value="MFD0686866.1"/>
    <property type="molecule type" value="Genomic_DNA"/>
</dbReference>
<evidence type="ECO:0000256" key="3">
    <source>
        <dbReference type="ARBA" id="ARBA00022960"/>
    </source>
</evidence>
<keyword evidence="3 7" id="KW-0133">Cell shape</keyword>
<evidence type="ECO:0000256" key="4">
    <source>
        <dbReference type="ARBA" id="ARBA00022984"/>
    </source>
</evidence>
<name>A0ABW2XKI4_9ACTN</name>
<dbReference type="RefSeq" id="WP_242619502.1">
    <property type="nucleotide sequence ID" value="NZ_CAACUY010000127.1"/>
</dbReference>
<sequence length="411" mass="43837">MLVGATLAAGLAGCSESASERARNAAELAISPGGGAALPDVPIAVQARRGTIENVTVFTNGTPVQGALSADRTQWRSRWSLDPGREYTVRATAVGKDGKSRTATSSFTTVKAKKKAGVTVDAPYDKETVGVGIPIIVRFDRKVTDRAAVERALEVSSDRPVEGAWHWFEGDEGPEVVFRTRQHWPAHTKVRFQAHLSGVRTGANVYGGKNTTVDFTIGDSHISKVGEDTHKMVVTVNGKKARTILTSMGRGGLRKYTTTNGDHLTMDKSSPEIMDSSTVGCGPGCPGYYRLTVYSAVRISDSGEFVHSAPWSVGDQGHDNVSHGCINVSPSAAKWFYNLSYRGDPIEVTGTSRELEPDNGWGYWQMDWNDWVNGGALKRPVTTGPRADASTLSAQSGNGAQPTGPRAAGGD</sequence>
<dbReference type="PROSITE" id="PS52029">
    <property type="entry name" value="LD_TPASE"/>
    <property type="match status" value="1"/>
</dbReference>
<dbReference type="Pfam" id="PF17964">
    <property type="entry name" value="Big_10"/>
    <property type="match status" value="1"/>
</dbReference>
<dbReference type="PANTHER" id="PTHR30582">
    <property type="entry name" value="L,D-TRANSPEPTIDASE"/>
    <property type="match status" value="1"/>
</dbReference>
<feature type="region of interest" description="Disordered" evidence="8">
    <location>
        <begin position="377"/>
        <end position="411"/>
    </location>
</feature>
<feature type="region of interest" description="Disordered" evidence="8">
    <location>
        <begin position="256"/>
        <end position="275"/>
    </location>
</feature>
<organism evidence="10 11">
    <name type="scientific">Actinomadura fibrosa</name>
    <dbReference type="NCBI Taxonomy" id="111802"/>
    <lineage>
        <taxon>Bacteria</taxon>
        <taxon>Bacillati</taxon>
        <taxon>Actinomycetota</taxon>
        <taxon>Actinomycetes</taxon>
        <taxon>Streptosporangiales</taxon>
        <taxon>Thermomonosporaceae</taxon>
        <taxon>Actinomadura</taxon>
    </lineage>
</organism>
<dbReference type="PANTHER" id="PTHR30582:SF2">
    <property type="entry name" value="L,D-TRANSPEPTIDASE YCIB-RELATED"/>
    <property type="match status" value="1"/>
</dbReference>
<feature type="active site" description="Nucleophile" evidence="7">
    <location>
        <position position="325"/>
    </location>
</feature>
<feature type="active site" description="Proton donor/acceptor" evidence="7">
    <location>
        <position position="307"/>
    </location>
</feature>
<dbReference type="InterPro" id="IPR038063">
    <property type="entry name" value="Transpep_catalytic_dom"/>
</dbReference>
<proteinExistence type="predicted"/>
<evidence type="ECO:0000313" key="10">
    <source>
        <dbReference type="EMBL" id="MFD0686866.1"/>
    </source>
</evidence>
<feature type="domain" description="L,D-TPase catalytic" evidence="9">
    <location>
        <begin position="221"/>
        <end position="349"/>
    </location>
</feature>
<evidence type="ECO:0000256" key="1">
    <source>
        <dbReference type="ARBA" id="ARBA00004752"/>
    </source>
</evidence>
<dbReference type="InterPro" id="IPR050979">
    <property type="entry name" value="LD-transpeptidase"/>
</dbReference>
<keyword evidence="11" id="KW-1185">Reference proteome</keyword>
<keyword evidence="5" id="KW-0012">Acyltransferase</keyword>